<dbReference type="Gene3D" id="3.40.50.300">
    <property type="entry name" value="P-loop containing nucleotide triphosphate hydrolases"/>
    <property type="match status" value="1"/>
</dbReference>
<evidence type="ECO:0000256" key="3">
    <source>
        <dbReference type="ARBA" id="ARBA00022840"/>
    </source>
</evidence>
<evidence type="ECO:0000259" key="5">
    <source>
        <dbReference type="PROSITE" id="PS51206"/>
    </source>
</evidence>
<dbReference type="InterPro" id="IPR006500">
    <property type="entry name" value="Helicase_put_C_phage/plasmid"/>
</dbReference>
<dbReference type="GO" id="GO:0005524">
    <property type="term" value="F:ATP binding"/>
    <property type="evidence" value="ECO:0007669"/>
    <property type="project" value="UniProtKB-KW"/>
</dbReference>
<keyword evidence="2" id="KW-0378">Hydrolase</keyword>
<organism evidence="6 7">
    <name type="scientific">Candidatus Scatomonas pullistercoris</name>
    <dbReference type="NCBI Taxonomy" id="2840920"/>
    <lineage>
        <taxon>Bacteria</taxon>
        <taxon>Bacillati</taxon>
        <taxon>Bacillota</taxon>
        <taxon>Clostridia</taxon>
        <taxon>Lachnospirales</taxon>
        <taxon>Lachnospiraceae</taxon>
        <taxon>Lachnospiraceae incertae sedis</taxon>
        <taxon>Candidatus Scatomonas</taxon>
    </lineage>
</organism>
<feature type="transmembrane region" description="Helical" evidence="4">
    <location>
        <begin position="21"/>
        <end position="38"/>
    </location>
</feature>
<dbReference type="GO" id="GO:0016787">
    <property type="term" value="F:hydrolase activity"/>
    <property type="evidence" value="ECO:0007669"/>
    <property type="project" value="UniProtKB-KW"/>
</dbReference>
<dbReference type="EMBL" id="DVOO01000012">
    <property type="protein sequence ID" value="HIV25045.1"/>
    <property type="molecule type" value="Genomic_DNA"/>
</dbReference>
<reference evidence="6" key="2">
    <citation type="journal article" date="2021" name="PeerJ">
        <title>Extensive microbial diversity within the chicken gut microbiome revealed by metagenomics and culture.</title>
        <authorList>
            <person name="Gilroy R."/>
            <person name="Ravi A."/>
            <person name="Getino M."/>
            <person name="Pursley I."/>
            <person name="Horton D.L."/>
            <person name="Alikhan N.F."/>
            <person name="Baker D."/>
            <person name="Gharbi K."/>
            <person name="Hall N."/>
            <person name="Watson M."/>
            <person name="Adriaenssens E.M."/>
            <person name="Foster-Nyarko E."/>
            <person name="Jarju S."/>
            <person name="Secka A."/>
            <person name="Antonio M."/>
            <person name="Oren A."/>
            <person name="Chaudhuri R.R."/>
            <person name="La Ragione R."/>
            <person name="Hildebrand F."/>
            <person name="Pallen M.J."/>
        </authorList>
    </citation>
    <scope>NUCLEOTIDE SEQUENCE</scope>
    <source>
        <strain evidence="6">CHK188-20938</strain>
    </source>
</reference>
<proteinExistence type="predicted"/>
<dbReference type="Pfam" id="PF08706">
    <property type="entry name" value="D5_N"/>
    <property type="match status" value="1"/>
</dbReference>
<keyword evidence="4" id="KW-0472">Membrane</keyword>
<dbReference type="InterPro" id="IPR027417">
    <property type="entry name" value="P-loop_NTPase"/>
</dbReference>
<keyword evidence="1" id="KW-0547">Nucleotide-binding</keyword>
<comment type="caution">
    <text evidence="6">The sequence shown here is derived from an EMBL/GenBank/DDBJ whole genome shotgun (WGS) entry which is preliminary data.</text>
</comment>
<reference evidence="6" key="1">
    <citation type="submission" date="2020-10" db="EMBL/GenBank/DDBJ databases">
        <authorList>
            <person name="Gilroy R."/>
        </authorList>
    </citation>
    <scope>NUCLEOTIDE SEQUENCE</scope>
    <source>
        <strain evidence="6">CHK188-20938</strain>
    </source>
</reference>
<dbReference type="PANTHER" id="PTHR35372">
    <property type="entry name" value="ATP BINDING PROTEIN-RELATED"/>
    <property type="match status" value="1"/>
</dbReference>
<evidence type="ECO:0000256" key="4">
    <source>
        <dbReference type="SAM" id="Phobius"/>
    </source>
</evidence>
<evidence type="ECO:0000313" key="7">
    <source>
        <dbReference type="Proteomes" id="UP000824169"/>
    </source>
</evidence>
<keyword evidence="3" id="KW-0067">ATP-binding</keyword>
<evidence type="ECO:0000313" key="6">
    <source>
        <dbReference type="EMBL" id="HIV25045.1"/>
    </source>
</evidence>
<dbReference type="PROSITE" id="PS51206">
    <property type="entry name" value="SF3_HELICASE_1"/>
    <property type="match status" value="1"/>
</dbReference>
<dbReference type="GO" id="GO:0004386">
    <property type="term" value="F:helicase activity"/>
    <property type="evidence" value="ECO:0007669"/>
    <property type="project" value="UniProtKB-KW"/>
</dbReference>
<protein>
    <submittedName>
        <fullName evidence="6">DNA primase</fullName>
    </submittedName>
</protein>
<dbReference type="InterPro" id="IPR045455">
    <property type="entry name" value="NrS-1_pol-like_helicase"/>
</dbReference>
<dbReference type="Proteomes" id="UP000824169">
    <property type="component" value="Unassembled WGS sequence"/>
</dbReference>
<keyword evidence="4" id="KW-0812">Transmembrane</keyword>
<dbReference type="Pfam" id="PF19263">
    <property type="entry name" value="DUF5906"/>
    <property type="match status" value="1"/>
</dbReference>
<name>A0A9D1TA42_9FIRM</name>
<dbReference type="SUPFAM" id="SSF52540">
    <property type="entry name" value="P-loop containing nucleoside triphosphate hydrolases"/>
    <property type="match status" value="1"/>
</dbReference>
<dbReference type="AlphaFoldDB" id="A0A9D1TA42"/>
<dbReference type="InterPro" id="IPR014818">
    <property type="entry name" value="Phage/plasmid_primase_P4_C"/>
</dbReference>
<gene>
    <name evidence="6" type="ORF">IAB71_04530</name>
</gene>
<accession>A0A9D1TA42</accession>
<evidence type="ECO:0000256" key="2">
    <source>
        <dbReference type="ARBA" id="ARBA00022801"/>
    </source>
</evidence>
<feature type="domain" description="SF3 helicase" evidence="5">
    <location>
        <begin position="292"/>
        <end position="447"/>
    </location>
</feature>
<dbReference type="PANTHER" id="PTHR35372:SF2">
    <property type="entry name" value="SF3 HELICASE DOMAIN-CONTAINING PROTEIN"/>
    <property type="match status" value="1"/>
</dbReference>
<dbReference type="InterPro" id="IPR051620">
    <property type="entry name" value="ORF904-like_C"/>
</dbReference>
<keyword evidence="4" id="KW-1133">Transmembrane helix</keyword>
<dbReference type="NCBIfam" id="TIGR01613">
    <property type="entry name" value="primase_Cterm"/>
    <property type="match status" value="1"/>
</dbReference>
<evidence type="ECO:0000256" key="1">
    <source>
        <dbReference type="ARBA" id="ARBA00022741"/>
    </source>
</evidence>
<dbReference type="InterPro" id="IPR014015">
    <property type="entry name" value="Helicase_SF3_DNA-vir"/>
</dbReference>
<sequence>MKTKPETDEQKYIFLVDNQDLAFSLIGAGFLTVALLPAEDGYHSLESFAAYMEEIAYAGTYQMDYCYVTACYGKKYNDFLEQMLHKNFLTVRQGWYLFKEKEYLQKLEHMQEIKSLLGDYIKRFERRPDDTPDLNRFHRFNEQGKRIGVFDMEIVDHLIQTVPFFMLGSTPYIYEQGCYHEDHNGIRLKSQIQRLIFRDYIKATTIQGIYNLLISQPQVQKRFSDLNNQPSYWVNFQNGYFDVMEWKMIEHDTKYLMINQIPFSFYPEQAESALEGGAHICKYLDFSISDKTDQQTFWQYLGYCMTTDTRFQKFLMIKGKGGTGKSIAISFIQHIVGSGNYSSMSLQNLNQRFYPTGLFGKLLNACADIPSTAMESVDIIKKAVGEDTLLYEKKGQDPTQFNSYAKLLFSANEMPLNLDDKTNAYYRRLLVLDINRTIPEEEKDSQLKEKMCRESDYAIHMAMLALKQLYTDNHFTESNHSKECIANLYRSADSVKAFTDDMLCHKSGEKMKRSDVYKMYEEYCEDNGRTPHGKSRFWEYMADKGFVIKRYSDGAYYFKDTTVQESDFEAIDDTIANPFEQMDLSLA</sequence>